<keyword evidence="1" id="KW-0479">Metal-binding</keyword>
<name>A0A415DYV6_9FIRM</name>
<reference evidence="2 3" key="1">
    <citation type="submission" date="2018-08" db="EMBL/GenBank/DDBJ databases">
        <title>A genome reference for cultivated species of the human gut microbiota.</title>
        <authorList>
            <person name="Zou Y."/>
            <person name="Xue W."/>
            <person name="Luo G."/>
        </authorList>
    </citation>
    <scope>NUCLEOTIDE SEQUENCE [LARGE SCALE GENOMIC DNA]</scope>
    <source>
        <strain evidence="2 3">AM07-24</strain>
    </source>
</reference>
<evidence type="ECO:0000256" key="1">
    <source>
        <dbReference type="ARBA" id="ARBA00022723"/>
    </source>
</evidence>
<dbReference type="InterPro" id="IPR058739">
    <property type="entry name" value="NicX"/>
</dbReference>
<dbReference type="AlphaFoldDB" id="A0A415DYV6"/>
<dbReference type="InterPro" id="IPR052170">
    <property type="entry name" value="M29_Exopeptidase"/>
</dbReference>
<organism evidence="2 3">
    <name type="scientific">Emergencia timonensis</name>
    <dbReference type="NCBI Taxonomy" id="1776384"/>
    <lineage>
        <taxon>Bacteria</taxon>
        <taxon>Bacillati</taxon>
        <taxon>Bacillota</taxon>
        <taxon>Clostridia</taxon>
        <taxon>Peptostreptococcales</taxon>
        <taxon>Anaerovoracaceae</taxon>
        <taxon>Emergencia</taxon>
    </lineage>
</organism>
<dbReference type="OrthoDB" id="9803993at2"/>
<keyword evidence="2" id="KW-0031">Aminopeptidase</keyword>
<evidence type="ECO:0000313" key="2">
    <source>
        <dbReference type="EMBL" id="RHJ86000.1"/>
    </source>
</evidence>
<dbReference type="Proteomes" id="UP000284841">
    <property type="component" value="Unassembled WGS sequence"/>
</dbReference>
<gene>
    <name evidence="2" type="ORF">DW099_14265</name>
</gene>
<keyword evidence="2" id="KW-0378">Hydrolase</keyword>
<dbReference type="SUPFAM" id="SSF144052">
    <property type="entry name" value="Thermophilic metalloprotease-like"/>
    <property type="match status" value="1"/>
</dbReference>
<dbReference type="GO" id="GO:0004177">
    <property type="term" value="F:aminopeptidase activity"/>
    <property type="evidence" value="ECO:0007669"/>
    <property type="project" value="UniProtKB-KW"/>
</dbReference>
<keyword evidence="2" id="KW-0645">Protease</keyword>
<dbReference type="GO" id="GO:0006508">
    <property type="term" value="P:proteolysis"/>
    <property type="evidence" value="ECO:0007669"/>
    <property type="project" value="InterPro"/>
</dbReference>
<accession>A0A415DYV6</accession>
<proteinExistence type="predicted"/>
<dbReference type="PANTHER" id="PTHR34448:SF1">
    <property type="entry name" value="BLL6088 PROTEIN"/>
    <property type="match status" value="1"/>
</dbReference>
<dbReference type="PANTHER" id="PTHR34448">
    <property type="entry name" value="AMINOPEPTIDASE"/>
    <property type="match status" value="1"/>
</dbReference>
<sequence length="314" mass="33689">MKGTYEAAKTSITSCMGAKPGEKLLILTDEDQMDLAREFVRAGNDLGVETVMVSGPVRHSGEMPALSQAALAEADACMMITSGSFTHTKGRADATARGCRIASMPTITEEIVNMTLNADYDEVERIGDILASKLDKCEKIRITTDAGTDLTLYCGGRSGIADTGKLVARGAFGNLPAGEAMVAPIETKGDGRLVVDGVIADFKVMEEPLTITFKDGRIVKTEGPDAEDFDKFVAQFDDTAKNVCEFGIGTNPSCRIMGNGLVDEKVFGTIHIACGNNLFMGGQQDCNMHYDMIIKAPTVYLDDECVIENGKHIY</sequence>
<evidence type="ECO:0000313" key="3">
    <source>
        <dbReference type="Proteomes" id="UP000284841"/>
    </source>
</evidence>
<dbReference type="Pfam" id="PF26233">
    <property type="entry name" value="NicX"/>
    <property type="match status" value="1"/>
</dbReference>
<dbReference type="GO" id="GO:0046872">
    <property type="term" value="F:metal ion binding"/>
    <property type="evidence" value="ECO:0007669"/>
    <property type="project" value="UniProtKB-KW"/>
</dbReference>
<keyword evidence="3" id="KW-1185">Reference proteome</keyword>
<comment type="caution">
    <text evidence="2">The sequence shown here is derived from an EMBL/GenBank/DDBJ whole genome shotgun (WGS) entry which is preliminary data.</text>
</comment>
<protein>
    <submittedName>
        <fullName evidence="2">Aminopeptidase</fullName>
    </submittedName>
</protein>
<dbReference type="RefSeq" id="WP_118336134.1">
    <property type="nucleotide sequence ID" value="NZ_AP025567.1"/>
</dbReference>
<dbReference type="STRING" id="1776384.GCA_900086585_01749"/>
<dbReference type="EMBL" id="QRMS01000004">
    <property type="protein sequence ID" value="RHJ86000.1"/>
    <property type="molecule type" value="Genomic_DNA"/>
</dbReference>